<keyword evidence="3" id="KW-1185">Reference proteome</keyword>
<dbReference type="EMBL" id="KV442028">
    <property type="protein sequence ID" value="OAQ31766.1"/>
    <property type="molecule type" value="Genomic_DNA"/>
</dbReference>
<organism evidence="2 3">
    <name type="scientific">Linnemannia elongata AG-77</name>
    <dbReference type="NCBI Taxonomy" id="1314771"/>
    <lineage>
        <taxon>Eukaryota</taxon>
        <taxon>Fungi</taxon>
        <taxon>Fungi incertae sedis</taxon>
        <taxon>Mucoromycota</taxon>
        <taxon>Mortierellomycotina</taxon>
        <taxon>Mortierellomycetes</taxon>
        <taxon>Mortierellales</taxon>
        <taxon>Mortierellaceae</taxon>
        <taxon>Linnemannia</taxon>
    </lineage>
</organism>
<name>A0A197K501_9FUNG</name>
<keyword evidence="1" id="KW-1133">Transmembrane helix</keyword>
<gene>
    <name evidence="2" type="ORF">K457DRAFT_17078</name>
</gene>
<reference evidence="2 3" key="1">
    <citation type="submission" date="2016-05" db="EMBL/GenBank/DDBJ databases">
        <title>Genome sequencing reveals origins of a unique bacterial endosymbiosis in the earliest lineages of terrestrial Fungi.</title>
        <authorList>
            <consortium name="DOE Joint Genome Institute"/>
            <person name="Uehling J."/>
            <person name="Gryganskyi A."/>
            <person name="Hameed K."/>
            <person name="Tschaplinski T."/>
            <person name="Misztal P."/>
            <person name="Wu S."/>
            <person name="Desiro A."/>
            <person name="Vande Pol N."/>
            <person name="Du Z.-Y."/>
            <person name="Zienkiewicz A."/>
            <person name="Zienkiewicz K."/>
            <person name="Morin E."/>
            <person name="Tisserant E."/>
            <person name="Splivallo R."/>
            <person name="Hainaut M."/>
            <person name="Henrissat B."/>
            <person name="Ohm R."/>
            <person name="Kuo A."/>
            <person name="Yan J."/>
            <person name="Lipzen A."/>
            <person name="Nolan M."/>
            <person name="Labutti K."/>
            <person name="Barry K."/>
            <person name="Goldstein A."/>
            <person name="Labbe J."/>
            <person name="Schadt C."/>
            <person name="Tuskan G."/>
            <person name="Grigoriev I."/>
            <person name="Martin F."/>
            <person name="Vilgalys R."/>
            <person name="Bonito G."/>
        </authorList>
    </citation>
    <scope>NUCLEOTIDE SEQUENCE [LARGE SCALE GENOMIC DNA]</scope>
    <source>
        <strain evidence="2 3">AG-77</strain>
    </source>
</reference>
<evidence type="ECO:0000256" key="1">
    <source>
        <dbReference type="SAM" id="Phobius"/>
    </source>
</evidence>
<protein>
    <submittedName>
        <fullName evidence="2">Uncharacterized protein</fullName>
    </submittedName>
</protein>
<evidence type="ECO:0000313" key="2">
    <source>
        <dbReference type="EMBL" id="OAQ31766.1"/>
    </source>
</evidence>
<evidence type="ECO:0000313" key="3">
    <source>
        <dbReference type="Proteomes" id="UP000078512"/>
    </source>
</evidence>
<dbReference type="AlphaFoldDB" id="A0A197K501"/>
<keyword evidence="1" id="KW-0812">Transmembrane</keyword>
<feature type="transmembrane region" description="Helical" evidence="1">
    <location>
        <begin position="18"/>
        <end position="43"/>
    </location>
</feature>
<accession>A0A197K501</accession>
<keyword evidence="1" id="KW-0472">Membrane</keyword>
<dbReference type="Proteomes" id="UP000078512">
    <property type="component" value="Unassembled WGS sequence"/>
</dbReference>
<sequence length="112" mass="11908">MSPGFESICFVGPDVSSSFSFCLLSVIICVANFLNLGTVGFMIKRCRQTHPARSVTYTPASTTATPLETTTAITTPVNAASKPPATSPNFSNNNGALPVAQMKAFQYRAITR</sequence>
<proteinExistence type="predicted"/>